<evidence type="ECO:0000313" key="4">
    <source>
        <dbReference type="EMBL" id="KAL0263415.1"/>
    </source>
</evidence>
<proteinExistence type="predicted"/>
<feature type="transmembrane region" description="Helical" evidence="2">
    <location>
        <begin position="104"/>
        <end position="122"/>
    </location>
</feature>
<keyword evidence="2" id="KW-0812">Transmembrane</keyword>
<name>A0ABR3CT67_9PEZI</name>
<dbReference type="EMBL" id="JAJVCZ030000002">
    <property type="protein sequence ID" value="KAL0263415.1"/>
    <property type="molecule type" value="Genomic_DNA"/>
</dbReference>
<dbReference type="InterPro" id="IPR049326">
    <property type="entry name" value="Rhodopsin_dom_fungi"/>
</dbReference>
<dbReference type="Pfam" id="PF20684">
    <property type="entry name" value="Fung_rhodopsin"/>
    <property type="match status" value="1"/>
</dbReference>
<dbReference type="PANTHER" id="PTHR39614:SF2">
    <property type="entry name" value="INTEGRAL MEMBRANE PROTEIN"/>
    <property type="match status" value="1"/>
</dbReference>
<feature type="transmembrane region" description="Helical" evidence="2">
    <location>
        <begin position="134"/>
        <end position="154"/>
    </location>
</feature>
<feature type="domain" description="Rhodopsin" evidence="3">
    <location>
        <begin position="42"/>
        <end position="273"/>
    </location>
</feature>
<dbReference type="Proteomes" id="UP001430584">
    <property type="component" value="Unassembled WGS sequence"/>
</dbReference>
<feature type="transmembrane region" description="Helical" evidence="2">
    <location>
        <begin position="24"/>
        <end position="46"/>
    </location>
</feature>
<keyword evidence="2" id="KW-1133">Transmembrane helix</keyword>
<feature type="region of interest" description="Disordered" evidence="1">
    <location>
        <begin position="452"/>
        <end position="498"/>
    </location>
</feature>
<feature type="transmembrane region" description="Helical" evidence="2">
    <location>
        <begin position="58"/>
        <end position="78"/>
    </location>
</feature>
<feature type="compositionally biased region" description="Gly residues" evidence="1">
    <location>
        <begin position="483"/>
        <end position="498"/>
    </location>
</feature>
<reference evidence="4 5" key="1">
    <citation type="submission" date="2024-02" db="EMBL/GenBank/DDBJ databases">
        <title>De novo assembly and annotation of 12 fungi associated with fruit tree decline syndrome in Ontario, Canada.</title>
        <authorList>
            <person name="Sulman M."/>
            <person name="Ellouze W."/>
            <person name="Ilyukhin E."/>
        </authorList>
    </citation>
    <scope>NUCLEOTIDE SEQUENCE [LARGE SCALE GENOMIC DNA]</scope>
    <source>
        <strain evidence="4 5">FDS-637</strain>
    </source>
</reference>
<evidence type="ECO:0000256" key="2">
    <source>
        <dbReference type="SAM" id="Phobius"/>
    </source>
</evidence>
<protein>
    <recommendedName>
        <fullName evidence="3">Rhodopsin domain-containing protein</fullName>
    </recommendedName>
</protein>
<evidence type="ECO:0000256" key="1">
    <source>
        <dbReference type="SAM" id="MobiDB-lite"/>
    </source>
</evidence>
<keyword evidence="5" id="KW-1185">Reference proteome</keyword>
<feature type="compositionally biased region" description="Low complexity" evidence="1">
    <location>
        <begin position="342"/>
        <end position="361"/>
    </location>
</feature>
<dbReference type="GeneID" id="92006480"/>
<dbReference type="PANTHER" id="PTHR39614">
    <property type="entry name" value="INTEGRAL MEMBRANE PROTEIN"/>
    <property type="match status" value="1"/>
</dbReference>
<feature type="region of interest" description="Disordered" evidence="1">
    <location>
        <begin position="328"/>
        <end position="396"/>
    </location>
</feature>
<feature type="transmembrane region" description="Helical" evidence="2">
    <location>
        <begin position="174"/>
        <end position="197"/>
    </location>
</feature>
<evidence type="ECO:0000259" key="3">
    <source>
        <dbReference type="Pfam" id="PF20684"/>
    </source>
</evidence>
<sequence>MAEALASDVIPPAYHINENDKRGLVMVITTVTVSFVMLCLAVRIYIRTNVREWKRDDSLLAVATLFSFFQAATVYLQVHEGLGLKHLDPARLSQLGKANFAQQLLYIFTLFLSKVVVCLLYLRLTAGKKHAALAYATMALCAAWIVTSFVMVSISCNPVQFFTLGLGICGDITWRWVVIGVFDCLTELLIFFNAIYLVAGLHMAVRLKIVVILAFSIRLPVIIASILRMKYIRAFTDPNVDPTFLSAYSVISGQFQLDFAIISTTISCLGPFLRPFENAGGGGSSYRRRYYAEQQYRDQYPSYNQRSRGGTGNGRSFNDNISFGTAIQMGPISNHHSGGSGKAAAVATGSSSSSAAGAAAGQYKQHHHHQHRQKPSLGHRGSAFFFGAGSPPDQPGKMSLDLRPDFCEHEAAAGRGSAVGGSGAIGMMAELDQLSLESNDSKRMIIAKKTVVRVEREGEEEEEEGGGGRSLSWGAGDRMSAGSLGGSSAGGGRAYSRD</sequence>
<evidence type="ECO:0000313" key="5">
    <source>
        <dbReference type="Proteomes" id="UP001430584"/>
    </source>
</evidence>
<dbReference type="RefSeq" id="XP_066636444.1">
    <property type="nucleotide sequence ID" value="XM_066773877.1"/>
</dbReference>
<keyword evidence="2" id="KW-0472">Membrane</keyword>
<gene>
    <name evidence="4" type="ORF">SLS55_002395</name>
</gene>
<feature type="compositionally biased region" description="Basic residues" evidence="1">
    <location>
        <begin position="364"/>
        <end position="374"/>
    </location>
</feature>
<comment type="caution">
    <text evidence="4">The sequence shown here is derived from an EMBL/GenBank/DDBJ whole genome shotgun (WGS) entry which is preliminary data.</text>
</comment>
<organism evidence="4 5">
    <name type="scientific">Diplodia seriata</name>
    <dbReference type="NCBI Taxonomy" id="420778"/>
    <lineage>
        <taxon>Eukaryota</taxon>
        <taxon>Fungi</taxon>
        <taxon>Dikarya</taxon>
        <taxon>Ascomycota</taxon>
        <taxon>Pezizomycotina</taxon>
        <taxon>Dothideomycetes</taxon>
        <taxon>Dothideomycetes incertae sedis</taxon>
        <taxon>Botryosphaeriales</taxon>
        <taxon>Botryosphaeriaceae</taxon>
        <taxon>Diplodia</taxon>
    </lineage>
</organism>
<accession>A0ABR3CT67</accession>
<feature type="transmembrane region" description="Helical" evidence="2">
    <location>
        <begin position="209"/>
        <end position="227"/>
    </location>
</feature>